<dbReference type="Pfam" id="PF00176">
    <property type="entry name" value="SNF2-rel_dom"/>
    <property type="match status" value="1"/>
</dbReference>
<evidence type="ECO:0000256" key="3">
    <source>
        <dbReference type="ARBA" id="ARBA00022833"/>
    </source>
</evidence>
<dbReference type="InterPro" id="IPR027417">
    <property type="entry name" value="P-loop_NTPase"/>
</dbReference>
<dbReference type="SMART" id="SM00184">
    <property type="entry name" value="RING"/>
    <property type="match status" value="1"/>
</dbReference>
<feature type="compositionally biased region" description="Basic residues" evidence="5">
    <location>
        <begin position="490"/>
        <end position="511"/>
    </location>
</feature>
<sequence length="1434" mass="164864">MVRNKQAPQQLNDAQQRRNNWNLLDGAPGPADDGGAAARGGGGGEERQPDMDGRGRGGRPRQPRQEEEEDNLLGLIANEYDDDDDDVEFIPRRVHFADDVYVDDEVEEVARVVVPRRRQRQQQQQELEYGEFNEVLDNAQFYVRVAMGSDGGGREKEKNIVCYLGNMSVALQQPVTQEELQEMPCNEFWLYVSGEADKSALYFEWSTMEGSPKKAKQRKRSADSFRFYMVAGTLPVDIWQGLGTQCHFDIRLGTLETNTLTLEVYLRKGALFDLAQRGDKACRSEGMGAVIARFFGVEMVTYSGEEVLKHDLEELYGAIKAFHFGQQYSTVDPQHPSLFPQLRPYQRSAVQWMLHQENYGEEDAHQRPTDALHCLYTEIQSQDGVVLYFNKFAGFLVKEKPLAVLPTPGGILADEMGLGKTVEVLSCMLCHPRLNVPKPEYLEPVTVEAQKTRRRSKATKRLTGEDIFTLDAVEKEEEKEVTETVTKSKSERRRSRVCSKRPASRVKVHIPKKAESEAEVTRSGRPRRNAAKRINGYASMDDERDDASDGEPEIHEEDEEYVEEEEEDEEEYKVEEKKQRIVPQSQTPSQVVEEEIKKSSEWMAIESVILQDCWAGKIGQYKKEGSYKEFRKFLRMRKKDPCYMMTLKERIQLQHKNDLARYSATEIVKRGTIQNFFKTKVEPKTYFECICGAADVDTGRFRVQCGVCGLWQHAECVQYDVGDPYRGAYVCPHCWTTQPPVTSGATLIVTPHSISYQWVNEIMKHVKHKSVRMLVYRGVATHGYTQPHCLAKFDIVITTYETLSRELNYVDLPHSNSQAGRRFRHPKRFMATPSPLPCVEWWRVCLDEAQMVECTTTKTAEMALRLAAVNRWCVTGTPVQKSVNELQGLLMFLGVDPYCVPQWWSRCLYQPYCRGVKAPLHSVLARHLWRNSKKDVIHQINIPQQTEEVHWLSFTRVEEHFYQGLLALCSFDAHHRLNKYPDGNTKLSSLDRATLTYLLQPLLKLRQACNHPQVTSSREECLANTAAVRDIQDSFVSDGNWWLAALQCFDKEFVMEVRDEMLSSYSRFEENKCLLHPVTTHTHLQLVLNAEMKKLSSQRSDMIKGVEHLHTLDRAALLAGATECHLRPTEKDSPQCLLCASHELFEEYEETLFSMRETKHSRTTEVSRETQDVKDQAMVRLATRRGHWGQGEVERVLRYLQTKCLSRVEEEVYQDSQKHFRMLEAMKKEFKNYRIWWRGVFDSVSALDEVNMATIRLRLRLPDEELPQHQKQKGRRREGDDLQQRQEAVRYILEPAEIAQQELRLNSERVVATNDLKTKLGQLLYLQNVAKTDFGKQGGHNPEPCPICQGELGEKWAVLGCCHSYCMYCIRALINQAASGANRGALKCPVCRQPTPTREISYVDVQASVEEEEVKVEEDGGEGKEEEEEEEEWR</sequence>
<dbReference type="GO" id="GO:0000209">
    <property type="term" value="P:protein polyubiquitination"/>
    <property type="evidence" value="ECO:0007669"/>
    <property type="project" value="TreeGrafter"/>
</dbReference>
<dbReference type="GO" id="GO:0008270">
    <property type="term" value="F:zinc ion binding"/>
    <property type="evidence" value="ECO:0007669"/>
    <property type="project" value="UniProtKB-KW"/>
</dbReference>
<dbReference type="SUPFAM" id="SSF57903">
    <property type="entry name" value="FYVE/PHD zinc finger"/>
    <property type="match status" value="1"/>
</dbReference>
<dbReference type="PANTHER" id="PTHR45865">
    <property type="entry name" value="E3 UBIQUITIN-PROTEIN LIGASE SHPRH FAMILY MEMBER"/>
    <property type="match status" value="1"/>
</dbReference>
<feature type="compositionally biased region" description="Basic and acidic residues" evidence="5">
    <location>
        <begin position="512"/>
        <end position="522"/>
    </location>
</feature>
<feature type="domain" description="RING-type" evidence="6">
    <location>
        <begin position="1345"/>
        <end position="1392"/>
    </location>
</feature>
<dbReference type="CDD" id="cd18070">
    <property type="entry name" value="DEXQc_SHPRH"/>
    <property type="match status" value="1"/>
</dbReference>
<feature type="compositionally biased region" description="Acidic residues" evidence="5">
    <location>
        <begin position="1424"/>
        <end position="1434"/>
    </location>
</feature>
<name>A0A5B7EMA8_PORTR</name>
<keyword evidence="8" id="KW-1185">Reference proteome</keyword>
<protein>
    <submittedName>
        <fullName evidence="7">E3 ubiquitin-protein ligase SHPRH</fullName>
    </submittedName>
</protein>
<dbReference type="InterPro" id="IPR018957">
    <property type="entry name" value="Znf_C3HC4_RING-type"/>
</dbReference>
<evidence type="ECO:0000259" key="6">
    <source>
        <dbReference type="PROSITE" id="PS50089"/>
    </source>
</evidence>
<keyword evidence="1" id="KW-0479">Metal-binding</keyword>
<dbReference type="PANTHER" id="PTHR45865:SF1">
    <property type="entry name" value="E3 UBIQUITIN-PROTEIN LIGASE SHPRH"/>
    <property type="match status" value="1"/>
</dbReference>
<dbReference type="InterPro" id="IPR052583">
    <property type="entry name" value="ATP-helicase/E3_Ub-Ligase"/>
</dbReference>
<dbReference type="GO" id="GO:0005524">
    <property type="term" value="F:ATP binding"/>
    <property type="evidence" value="ECO:0007669"/>
    <property type="project" value="InterPro"/>
</dbReference>
<keyword evidence="2 4" id="KW-0863">Zinc-finger</keyword>
<dbReference type="Pfam" id="PF21324">
    <property type="entry name" value="SHPRH_helical-2nd"/>
    <property type="match status" value="1"/>
</dbReference>
<evidence type="ECO:0000256" key="2">
    <source>
        <dbReference type="ARBA" id="ARBA00022771"/>
    </source>
</evidence>
<dbReference type="SUPFAM" id="SSF57850">
    <property type="entry name" value="RING/U-box"/>
    <property type="match status" value="1"/>
</dbReference>
<dbReference type="InterPro" id="IPR013083">
    <property type="entry name" value="Znf_RING/FYVE/PHD"/>
</dbReference>
<dbReference type="Pfam" id="PF00097">
    <property type="entry name" value="zf-C3HC4"/>
    <property type="match status" value="1"/>
</dbReference>
<feature type="region of interest" description="Disordered" evidence="5">
    <location>
        <begin position="482"/>
        <end position="588"/>
    </location>
</feature>
<evidence type="ECO:0000313" key="7">
    <source>
        <dbReference type="EMBL" id="MPC35312.1"/>
    </source>
</evidence>
<dbReference type="GO" id="GO:0006974">
    <property type="term" value="P:DNA damage response"/>
    <property type="evidence" value="ECO:0007669"/>
    <property type="project" value="TreeGrafter"/>
</dbReference>
<accession>A0A5B7EMA8</accession>
<feature type="region of interest" description="Disordered" evidence="5">
    <location>
        <begin position="1409"/>
        <end position="1434"/>
    </location>
</feature>
<feature type="compositionally biased region" description="Low complexity" evidence="5">
    <location>
        <begin position="26"/>
        <end position="36"/>
    </location>
</feature>
<dbReference type="FunFam" id="3.40.50.10810:FF:000013">
    <property type="entry name" value="E3 ubiquitin-protein ligase SHPRH isoform X2"/>
    <property type="match status" value="1"/>
</dbReference>
<dbReference type="InterPro" id="IPR019786">
    <property type="entry name" value="Zinc_finger_PHD-type_CS"/>
</dbReference>
<evidence type="ECO:0000256" key="5">
    <source>
        <dbReference type="SAM" id="MobiDB-lite"/>
    </source>
</evidence>
<dbReference type="InterPro" id="IPR014001">
    <property type="entry name" value="Helicase_ATP-bd"/>
</dbReference>
<dbReference type="OrthoDB" id="423559at2759"/>
<dbReference type="PROSITE" id="PS00518">
    <property type="entry name" value="ZF_RING_1"/>
    <property type="match status" value="1"/>
</dbReference>
<evidence type="ECO:0000256" key="1">
    <source>
        <dbReference type="ARBA" id="ARBA00022723"/>
    </source>
</evidence>
<dbReference type="InterPro" id="IPR001841">
    <property type="entry name" value="Znf_RING"/>
</dbReference>
<dbReference type="Proteomes" id="UP000324222">
    <property type="component" value="Unassembled WGS sequence"/>
</dbReference>
<proteinExistence type="predicted"/>
<dbReference type="InterPro" id="IPR038718">
    <property type="entry name" value="SNF2-like_sf"/>
</dbReference>
<feature type="compositionally biased region" description="Basic and acidic residues" evidence="5">
    <location>
        <begin position="44"/>
        <end position="55"/>
    </location>
</feature>
<feature type="region of interest" description="Disordered" evidence="5">
    <location>
        <begin position="1"/>
        <end position="68"/>
    </location>
</feature>
<dbReference type="InterPro" id="IPR048695">
    <property type="entry name" value="SHPRH_helical_2nd"/>
</dbReference>
<reference evidence="7 8" key="1">
    <citation type="submission" date="2019-05" db="EMBL/GenBank/DDBJ databases">
        <title>Another draft genome of Portunus trituberculatus and its Hox gene families provides insights of decapod evolution.</title>
        <authorList>
            <person name="Jeong J.-H."/>
            <person name="Song I."/>
            <person name="Kim S."/>
            <person name="Choi T."/>
            <person name="Kim D."/>
            <person name="Ryu S."/>
            <person name="Kim W."/>
        </authorList>
    </citation>
    <scope>NUCLEOTIDE SEQUENCE [LARGE SCALE GENOMIC DNA]</scope>
    <source>
        <tissue evidence="7">Muscle</tissue>
    </source>
</reference>
<dbReference type="GO" id="GO:0061630">
    <property type="term" value="F:ubiquitin protein ligase activity"/>
    <property type="evidence" value="ECO:0007669"/>
    <property type="project" value="TreeGrafter"/>
</dbReference>
<dbReference type="CDD" id="cd15547">
    <property type="entry name" value="PHD_SHPRH"/>
    <property type="match status" value="1"/>
</dbReference>
<dbReference type="EMBL" id="VSRR010003245">
    <property type="protein sequence ID" value="MPC35312.1"/>
    <property type="molecule type" value="Genomic_DNA"/>
</dbReference>
<evidence type="ECO:0000313" key="8">
    <source>
        <dbReference type="Proteomes" id="UP000324222"/>
    </source>
</evidence>
<dbReference type="PROSITE" id="PS50089">
    <property type="entry name" value="ZF_RING_2"/>
    <property type="match status" value="1"/>
</dbReference>
<dbReference type="SUPFAM" id="SSF52540">
    <property type="entry name" value="P-loop containing nucleoside triphosphate hydrolases"/>
    <property type="match status" value="2"/>
</dbReference>
<feature type="compositionally biased region" description="Polar residues" evidence="5">
    <location>
        <begin position="1"/>
        <end position="22"/>
    </location>
</feature>
<dbReference type="Gene3D" id="3.30.40.10">
    <property type="entry name" value="Zinc/RING finger domain, C3HC4 (zinc finger)"/>
    <property type="match status" value="2"/>
</dbReference>
<gene>
    <name evidence="7" type="primary">SHPRH_1</name>
    <name evidence="7" type="ORF">E2C01_028737</name>
</gene>
<dbReference type="PROSITE" id="PS01359">
    <property type="entry name" value="ZF_PHD_1"/>
    <property type="match status" value="1"/>
</dbReference>
<feature type="compositionally biased region" description="Acidic residues" evidence="5">
    <location>
        <begin position="540"/>
        <end position="573"/>
    </location>
</feature>
<dbReference type="SMART" id="SM00487">
    <property type="entry name" value="DEXDc"/>
    <property type="match status" value="1"/>
</dbReference>
<evidence type="ECO:0000256" key="4">
    <source>
        <dbReference type="PROSITE-ProRule" id="PRU00175"/>
    </source>
</evidence>
<dbReference type="InterPro" id="IPR000330">
    <property type="entry name" value="SNF2_N"/>
</dbReference>
<organism evidence="7 8">
    <name type="scientific">Portunus trituberculatus</name>
    <name type="common">Swimming crab</name>
    <name type="synonym">Neptunus trituberculatus</name>
    <dbReference type="NCBI Taxonomy" id="210409"/>
    <lineage>
        <taxon>Eukaryota</taxon>
        <taxon>Metazoa</taxon>
        <taxon>Ecdysozoa</taxon>
        <taxon>Arthropoda</taxon>
        <taxon>Crustacea</taxon>
        <taxon>Multicrustacea</taxon>
        <taxon>Malacostraca</taxon>
        <taxon>Eumalacostraca</taxon>
        <taxon>Eucarida</taxon>
        <taxon>Decapoda</taxon>
        <taxon>Pleocyemata</taxon>
        <taxon>Brachyura</taxon>
        <taxon>Eubrachyura</taxon>
        <taxon>Portunoidea</taxon>
        <taxon>Portunidae</taxon>
        <taxon>Portuninae</taxon>
        <taxon>Portunus</taxon>
    </lineage>
</organism>
<dbReference type="InterPro" id="IPR017907">
    <property type="entry name" value="Znf_RING_CS"/>
</dbReference>
<dbReference type="Gene3D" id="3.40.50.10810">
    <property type="entry name" value="Tandem AAA-ATPase domain"/>
    <property type="match status" value="2"/>
</dbReference>
<comment type="caution">
    <text evidence="7">The sequence shown here is derived from an EMBL/GenBank/DDBJ whole genome shotgun (WGS) entry which is preliminary data.</text>
</comment>
<keyword evidence="3" id="KW-0862">Zinc</keyword>
<dbReference type="InterPro" id="IPR011011">
    <property type="entry name" value="Znf_FYVE_PHD"/>
</dbReference>
<dbReference type="GO" id="GO:0005634">
    <property type="term" value="C:nucleus"/>
    <property type="evidence" value="ECO:0007669"/>
    <property type="project" value="TreeGrafter"/>
</dbReference>
<dbReference type="CDD" id="cd16569">
    <property type="entry name" value="RING-HC_SHPRH-like"/>
    <property type="match status" value="1"/>
</dbReference>